<reference evidence="2" key="1">
    <citation type="submission" date="2020-05" db="EMBL/GenBank/DDBJ databases">
        <title>Mycena genomes resolve the evolution of fungal bioluminescence.</title>
        <authorList>
            <person name="Tsai I.J."/>
        </authorList>
    </citation>
    <scope>NUCLEOTIDE SEQUENCE</scope>
    <source>
        <strain evidence="2">160909Yilan</strain>
    </source>
</reference>
<dbReference type="EMBL" id="JACAZH010000019">
    <property type="protein sequence ID" value="KAF7346305.1"/>
    <property type="molecule type" value="Genomic_DNA"/>
</dbReference>
<feature type="compositionally biased region" description="Polar residues" evidence="1">
    <location>
        <begin position="1"/>
        <end position="13"/>
    </location>
</feature>
<dbReference type="OrthoDB" id="2526979at2759"/>
<sequence length="286" mass="30902">MDSPSYSPLNSPAESVDGDDERPRLRRVRTASSPSLRDLSLREKSSASVYLTVRTGAHSVFGAFSPTPSAHSALEFFVSPRKRRPVVPPVPPLPQRALTIPSISRTAPFNADRATPVSPSSAPLLDFDTGYATPRPPPRSSSTPLHADVGTPPALASLERRSRLSSTRMQCATCRAPGANFPTCPRCGAAWCSRACRIPNGVRHVCPAVPVPSPKRSHSRPPDRHIAPTCTAATVGLASTTTHHRRRIRTKHLDAPNVSALMRQFGDSRYHVDVLGMPYILHAHSA</sequence>
<gene>
    <name evidence="2" type="ORF">MSAN_01857900</name>
</gene>
<evidence type="ECO:0000313" key="3">
    <source>
        <dbReference type="Proteomes" id="UP000623467"/>
    </source>
</evidence>
<keyword evidence="3" id="KW-1185">Reference proteome</keyword>
<accession>A0A8H6XQS6</accession>
<dbReference type="Proteomes" id="UP000623467">
    <property type="component" value="Unassembled WGS sequence"/>
</dbReference>
<comment type="caution">
    <text evidence="2">The sequence shown here is derived from an EMBL/GenBank/DDBJ whole genome shotgun (WGS) entry which is preliminary data.</text>
</comment>
<feature type="region of interest" description="Disordered" evidence="1">
    <location>
        <begin position="1"/>
        <end position="39"/>
    </location>
</feature>
<proteinExistence type="predicted"/>
<dbReference type="AlphaFoldDB" id="A0A8H6XQS6"/>
<organism evidence="2 3">
    <name type="scientific">Mycena sanguinolenta</name>
    <dbReference type="NCBI Taxonomy" id="230812"/>
    <lineage>
        <taxon>Eukaryota</taxon>
        <taxon>Fungi</taxon>
        <taxon>Dikarya</taxon>
        <taxon>Basidiomycota</taxon>
        <taxon>Agaricomycotina</taxon>
        <taxon>Agaricomycetes</taxon>
        <taxon>Agaricomycetidae</taxon>
        <taxon>Agaricales</taxon>
        <taxon>Marasmiineae</taxon>
        <taxon>Mycenaceae</taxon>
        <taxon>Mycena</taxon>
    </lineage>
</organism>
<protein>
    <recommendedName>
        <fullName evidence="4">HIT-type domain-containing protein</fullName>
    </recommendedName>
</protein>
<evidence type="ECO:0000256" key="1">
    <source>
        <dbReference type="SAM" id="MobiDB-lite"/>
    </source>
</evidence>
<evidence type="ECO:0000313" key="2">
    <source>
        <dbReference type="EMBL" id="KAF7346305.1"/>
    </source>
</evidence>
<evidence type="ECO:0008006" key="4">
    <source>
        <dbReference type="Google" id="ProtNLM"/>
    </source>
</evidence>
<name>A0A8H6XQS6_9AGAR</name>
<feature type="region of interest" description="Disordered" evidence="1">
    <location>
        <begin position="129"/>
        <end position="152"/>
    </location>
</feature>